<reference evidence="2" key="1">
    <citation type="submission" date="2019-11" db="EMBL/GenBank/DDBJ databases">
        <authorList>
            <person name="Liu Y."/>
            <person name="Hou J."/>
            <person name="Li T.-Q."/>
            <person name="Guan C.-H."/>
            <person name="Wu X."/>
            <person name="Wu H.-Z."/>
            <person name="Ling F."/>
            <person name="Zhang R."/>
            <person name="Shi X.-G."/>
            <person name="Ren J.-P."/>
            <person name="Chen E.-F."/>
            <person name="Sun J.-M."/>
        </authorList>
    </citation>
    <scope>NUCLEOTIDE SEQUENCE</scope>
    <source>
        <strain evidence="2">Adult_tree_wgs_1</strain>
        <tissue evidence="2">Leaves</tissue>
    </source>
</reference>
<feature type="domain" description="RNase H type-1" evidence="1">
    <location>
        <begin position="58"/>
        <end position="152"/>
    </location>
</feature>
<dbReference type="InterPro" id="IPR053151">
    <property type="entry name" value="RNase_H-like"/>
</dbReference>
<dbReference type="InterPro" id="IPR012337">
    <property type="entry name" value="RNaseH-like_sf"/>
</dbReference>
<dbReference type="Proteomes" id="UP000626092">
    <property type="component" value="Unassembled WGS sequence"/>
</dbReference>
<proteinExistence type="predicted"/>
<accession>A0A834GPE7</accession>
<evidence type="ECO:0000313" key="3">
    <source>
        <dbReference type="Proteomes" id="UP000626092"/>
    </source>
</evidence>
<dbReference type="AlphaFoldDB" id="A0A834GPE7"/>
<dbReference type="Pfam" id="PF13456">
    <property type="entry name" value="RVT_3"/>
    <property type="match status" value="1"/>
</dbReference>
<dbReference type="PANTHER" id="PTHR47723:SF19">
    <property type="entry name" value="POLYNUCLEOTIDYL TRANSFERASE, RIBONUCLEASE H-LIKE SUPERFAMILY PROTEIN"/>
    <property type="match status" value="1"/>
</dbReference>
<dbReference type="InterPro" id="IPR044730">
    <property type="entry name" value="RNase_H-like_dom_plant"/>
</dbReference>
<name>A0A834GPE7_RHOSS</name>
<dbReference type="GO" id="GO:0003676">
    <property type="term" value="F:nucleic acid binding"/>
    <property type="evidence" value="ECO:0007669"/>
    <property type="project" value="InterPro"/>
</dbReference>
<dbReference type="EMBL" id="WJXA01000008">
    <property type="protein sequence ID" value="KAF7135826.1"/>
    <property type="molecule type" value="Genomic_DNA"/>
</dbReference>
<dbReference type="InterPro" id="IPR002156">
    <property type="entry name" value="RNaseH_domain"/>
</dbReference>
<dbReference type="PANTHER" id="PTHR47723">
    <property type="entry name" value="OS05G0353850 PROTEIN"/>
    <property type="match status" value="1"/>
</dbReference>
<evidence type="ECO:0000313" key="2">
    <source>
        <dbReference type="EMBL" id="KAF7135826.1"/>
    </source>
</evidence>
<comment type="caution">
    <text evidence="2">The sequence shown here is derived from an EMBL/GenBank/DDBJ whole genome shotgun (WGS) entry which is preliminary data.</text>
</comment>
<evidence type="ECO:0000259" key="1">
    <source>
        <dbReference type="Pfam" id="PF13456"/>
    </source>
</evidence>
<dbReference type="CDD" id="cd06222">
    <property type="entry name" value="RNase_H_like"/>
    <property type="match status" value="1"/>
</dbReference>
<keyword evidence="3" id="KW-1185">Reference proteome</keyword>
<protein>
    <recommendedName>
        <fullName evidence="1">RNase H type-1 domain-containing protein</fullName>
    </recommendedName>
</protein>
<dbReference type="Gene3D" id="3.30.420.10">
    <property type="entry name" value="Ribonuclease H-like superfamily/Ribonuclease H"/>
    <property type="match status" value="1"/>
</dbReference>
<dbReference type="GO" id="GO:0004523">
    <property type="term" value="F:RNA-DNA hybrid ribonuclease activity"/>
    <property type="evidence" value="ECO:0007669"/>
    <property type="project" value="InterPro"/>
</dbReference>
<dbReference type="InterPro" id="IPR036397">
    <property type="entry name" value="RNaseH_sf"/>
</dbReference>
<dbReference type="OrthoDB" id="1906820at2759"/>
<gene>
    <name evidence="2" type="ORF">RHSIM_Rhsim08G0064500</name>
</gene>
<organism evidence="2 3">
    <name type="scientific">Rhododendron simsii</name>
    <name type="common">Sims's rhododendron</name>
    <dbReference type="NCBI Taxonomy" id="118357"/>
    <lineage>
        <taxon>Eukaryota</taxon>
        <taxon>Viridiplantae</taxon>
        <taxon>Streptophyta</taxon>
        <taxon>Embryophyta</taxon>
        <taxon>Tracheophyta</taxon>
        <taxon>Spermatophyta</taxon>
        <taxon>Magnoliopsida</taxon>
        <taxon>eudicotyledons</taxon>
        <taxon>Gunneridae</taxon>
        <taxon>Pentapetalae</taxon>
        <taxon>asterids</taxon>
        <taxon>Ericales</taxon>
        <taxon>Ericaceae</taxon>
        <taxon>Ericoideae</taxon>
        <taxon>Rhodoreae</taxon>
        <taxon>Rhododendron</taxon>
    </lineage>
</organism>
<sequence length="181" mass="20161">MHKGQMYEPQSAIYKAVHDATEYCQATESGEQVDIRLQDTSSERSRGYWERPDHGFVAARAANLGMMGSVLCAEAGAWRAALEFAYALDIRTIVVEGDSQQVVRILNRDILCLTDVEVIIEDIRGLAGRFVSCLFRFVRRSANVVADTLASHGVRGSGSKTWEARPPSWLLRSLGQDDHLF</sequence>
<dbReference type="SUPFAM" id="SSF53098">
    <property type="entry name" value="Ribonuclease H-like"/>
    <property type="match status" value="1"/>
</dbReference>